<gene>
    <name evidence="2" type="ORF">CNE99_08320</name>
</gene>
<dbReference type="Proteomes" id="UP000219327">
    <property type="component" value="Unassembled WGS sequence"/>
</dbReference>
<reference evidence="2 3" key="1">
    <citation type="submission" date="2017-08" db="EMBL/GenBank/DDBJ databases">
        <title>Fine stratification of microbial communities through a metagenomic profile of the photic zone.</title>
        <authorList>
            <person name="Haro-Moreno J.M."/>
            <person name="Lopez-Perez M."/>
            <person name="De La Torre J."/>
            <person name="Picazo A."/>
            <person name="Camacho A."/>
            <person name="Rodriguez-Valera F."/>
        </authorList>
    </citation>
    <scope>NUCLEOTIDE SEQUENCE [LARGE SCALE GENOMIC DNA]</scope>
    <source>
        <strain evidence="2">MED-G24</strain>
    </source>
</reference>
<dbReference type="AlphaFoldDB" id="A0A2A5WLA3"/>
<proteinExistence type="predicted"/>
<dbReference type="SUPFAM" id="SSF82185">
    <property type="entry name" value="Histone H3 K4-specific methyltransferase SET7/9 N-terminal domain"/>
    <property type="match status" value="1"/>
</dbReference>
<evidence type="ECO:0000256" key="1">
    <source>
        <dbReference type="ARBA" id="ARBA00022737"/>
    </source>
</evidence>
<protein>
    <recommendedName>
        <fullName evidence="4">MORN repeat-containing protein</fullName>
    </recommendedName>
</protein>
<name>A0A2A5WLA3_9GAMM</name>
<sequence>MFYRTHQQSSVFTACIRPAVVVFVALLIVHSPLSADEQAARPVEDNKTQTLVWPDGTRYVGEVRGGVRWGEGTIFWEDGTRFHGHYIAGRRQGTGTMILPDGTLYTGYFENDQLVNTPPDDKAAPIITLDKSPPVQGIVQITDHVKSELVETLSAWADSWSAQNVEAYLSFYSKDFQIPSRGCHGVVGKHSDVRALSVPKGSTSVCHLPDLPSPHPTSLKSRYVRSTTLTDSLTTRSR</sequence>
<accession>A0A2A5WLA3</accession>
<dbReference type="PANTHER" id="PTHR43215">
    <property type="entry name" value="RADIAL SPOKE HEAD 1 HOMOLOG"/>
    <property type="match status" value="1"/>
</dbReference>
<dbReference type="PANTHER" id="PTHR43215:SF14">
    <property type="entry name" value="RADIAL SPOKE HEAD 1 HOMOLOG"/>
    <property type="match status" value="1"/>
</dbReference>
<dbReference type="SUPFAM" id="SSF54427">
    <property type="entry name" value="NTF2-like"/>
    <property type="match status" value="1"/>
</dbReference>
<dbReference type="EMBL" id="NTKD01000050">
    <property type="protein sequence ID" value="PDH37310.1"/>
    <property type="molecule type" value="Genomic_DNA"/>
</dbReference>
<evidence type="ECO:0008006" key="4">
    <source>
        <dbReference type="Google" id="ProtNLM"/>
    </source>
</evidence>
<evidence type="ECO:0000313" key="2">
    <source>
        <dbReference type="EMBL" id="PDH37310.1"/>
    </source>
</evidence>
<organism evidence="2 3">
    <name type="scientific">OM182 bacterium MED-G24</name>
    <dbReference type="NCBI Taxonomy" id="1986255"/>
    <lineage>
        <taxon>Bacteria</taxon>
        <taxon>Pseudomonadati</taxon>
        <taxon>Pseudomonadota</taxon>
        <taxon>Gammaproteobacteria</taxon>
        <taxon>OMG group</taxon>
        <taxon>OM182 clade</taxon>
    </lineage>
</organism>
<dbReference type="Pfam" id="PF02493">
    <property type="entry name" value="MORN"/>
    <property type="match status" value="2"/>
</dbReference>
<dbReference type="InterPro" id="IPR003409">
    <property type="entry name" value="MORN"/>
</dbReference>
<comment type="caution">
    <text evidence="2">The sequence shown here is derived from an EMBL/GenBank/DDBJ whole genome shotgun (WGS) entry which is preliminary data.</text>
</comment>
<keyword evidence="1" id="KW-0677">Repeat</keyword>
<dbReference type="PROSITE" id="PS51257">
    <property type="entry name" value="PROKAR_LIPOPROTEIN"/>
    <property type="match status" value="1"/>
</dbReference>
<dbReference type="InterPro" id="IPR032710">
    <property type="entry name" value="NTF2-like_dom_sf"/>
</dbReference>
<dbReference type="Gene3D" id="2.20.110.10">
    <property type="entry name" value="Histone H3 K4-specific methyltransferase SET7/9 N-terminal domain"/>
    <property type="match status" value="1"/>
</dbReference>
<evidence type="ECO:0000313" key="3">
    <source>
        <dbReference type="Proteomes" id="UP000219327"/>
    </source>
</evidence>